<feature type="transmembrane region" description="Helical" evidence="6">
    <location>
        <begin position="109"/>
        <end position="126"/>
    </location>
</feature>
<dbReference type="GO" id="GO:0015171">
    <property type="term" value="F:amino acid transmembrane transporter activity"/>
    <property type="evidence" value="ECO:0007669"/>
    <property type="project" value="TreeGrafter"/>
</dbReference>
<evidence type="ECO:0000256" key="5">
    <source>
        <dbReference type="ARBA" id="ARBA00023136"/>
    </source>
</evidence>
<dbReference type="PANTHER" id="PTHR30086:SF20">
    <property type="entry name" value="ARGININE EXPORTER PROTEIN ARGO-RELATED"/>
    <property type="match status" value="1"/>
</dbReference>
<protein>
    <submittedName>
        <fullName evidence="7">Amino acid transporter</fullName>
    </submittedName>
</protein>
<evidence type="ECO:0000256" key="6">
    <source>
        <dbReference type="SAM" id="Phobius"/>
    </source>
</evidence>
<feature type="transmembrane region" description="Helical" evidence="6">
    <location>
        <begin position="6"/>
        <end position="27"/>
    </location>
</feature>
<organism evidence="7 8">
    <name type="scientific">Dethiosulfatarculus sandiegensis</name>
    <dbReference type="NCBI Taxonomy" id="1429043"/>
    <lineage>
        <taxon>Bacteria</taxon>
        <taxon>Pseudomonadati</taxon>
        <taxon>Thermodesulfobacteriota</taxon>
        <taxon>Desulfarculia</taxon>
        <taxon>Desulfarculales</taxon>
        <taxon>Desulfarculaceae</taxon>
        <taxon>Dethiosulfatarculus</taxon>
    </lineage>
</organism>
<dbReference type="OrthoDB" id="5638726at2"/>
<keyword evidence="2" id="KW-1003">Cell membrane</keyword>
<dbReference type="EMBL" id="AZAC01000002">
    <property type="protein sequence ID" value="KIX15642.1"/>
    <property type="molecule type" value="Genomic_DNA"/>
</dbReference>
<evidence type="ECO:0000256" key="3">
    <source>
        <dbReference type="ARBA" id="ARBA00022692"/>
    </source>
</evidence>
<evidence type="ECO:0000256" key="2">
    <source>
        <dbReference type="ARBA" id="ARBA00022475"/>
    </source>
</evidence>
<evidence type="ECO:0000313" key="8">
    <source>
        <dbReference type="Proteomes" id="UP000032233"/>
    </source>
</evidence>
<proteinExistence type="predicted"/>
<feature type="transmembrane region" description="Helical" evidence="6">
    <location>
        <begin position="182"/>
        <end position="202"/>
    </location>
</feature>
<accession>A0A0D2GLS5</accession>
<keyword evidence="4 6" id="KW-1133">Transmembrane helix</keyword>
<comment type="subcellular location">
    <subcellularLocation>
        <location evidence="1">Cell membrane</location>
        <topology evidence="1">Multi-pass membrane protein</topology>
    </subcellularLocation>
</comment>
<dbReference type="GO" id="GO:0005886">
    <property type="term" value="C:plasma membrane"/>
    <property type="evidence" value="ECO:0007669"/>
    <property type="project" value="UniProtKB-SubCell"/>
</dbReference>
<evidence type="ECO:0000256" key="4">
    <source>
        <dbReference type="ARBA" id="ARBA00022989"/>
    </source>
</evidence>
<feature type="transmembrane region" description="Helical" evidence="6">
    <location>
        <begin position="39"/>
        <end position="62"/>
    </location>
</feature>
<keyword evidence="8" id="KW-1185">Reference proteome</keyword>
<sequence>MWGSFMQGFLLGGSLIVAIGAQNAFVLSQGIKRNFPLTVALVCTLCDVVLIGLGVTQVGAFVQNDPLLLKAVAWAGAVFLGWYGLRAFISAYKGGHLETVDQPSKSRKAVILATLAVTLLNPHVYLDTILLLGSVSGQLPADGRYAFGAGAICASCLWFLGLSLGGGLLANFSRKIWAWRMLDTLVGITMWSIMGSLLIQTLKA</sequence>
<dbReference type="PATRIC" id="fig|1429043.3.peg.646"/>
<keyword evidence="3 6" id="KW-0812">Transmembrane</keyword>
<keyword evidence="5 6" id="KW-0472">Membrane</keyword>
<dbReference type="InterPro" id="IPR001123">
    <property type="entry name" value="LeuE-type"/>
</dbReference>
<evidence type="ECO:0000256" key="1">
    <source>
        <dbReference type="ARBA" id="ARBA00004651"/>
    </source>
</evidence>
<dbReference type="PANTHER" id="PTHR30086">
    <property type="entry name" value="ARGININE EXPORTER PROTEIN ARGO"/>
    <property type="match status" value="1"/>
</dbReference>
<dbReference type="FunCoup" id="A0A0D2GLS5">
    <property type="interactions" value="92"/>
</dbReference>
<dbReference type="Pfam" id="PF01810">
    <property type="entry name" value="LysE"/>
    <property type="match status" value="1"/>
</dbReference>
<dbReference type="AlphaFoldDB" id="A0A0D2GLS5"/>
<name>A0A0D2GLS5_9BACT</name>
<gene>
    <name evidence="7" type="ORF">X474_03090</name>
</gene>
<dbReference type="Proteomes" id="UP000032233">
    <property type="component" value="Unassembled WGS sequence"/>
</dbReference>
<comment type="caution">
    <text evidence="7">The sequence shown here is derived from an EMBL/GenBank/DDBJ whole genome shotgun (WGS) entry which is preliminary data.</text>
</comment>
<evidence type="ECO:0000313" key="7">
    <source>
        <dbReference type="EMBL" id="KIX15642.1"/>
    </source>
</evidence>
<reference evidence="7 8" key="1">
    <citation type="submission" date="2013-11" db="EMBL/GenBank/DDBJ databases">
        <title>Metagenomic analysis of a methanogenic consortium involved in long chain n-alkane degradation.</title>
        <authorList>
            <person name="Davidova I.A."/>
            <person name="Callaghan A.V."/>
            <person name="Wawrik B."/>
            <person name="Pruitt S."/>
            <person name="Marks C."/>
            <person name="Duncan K.E."/>
            <person name="Suflita J.M."/>
        </authorList>
    </citation>
    <scope>NUCLEOTIDE SEQUENCE [LARGE SCALE GENOMIC DNA]</scope>
    <source>
        <strain evidence="7 8">SPR</strain>
    </source>
</reference>
<dbReference type="RefSeq" id="WP_044346581.1">
    <property type="nucleotide sequence ID" value="NZ_AZAC01000002.1"/>
</dbReference>
<dbReference type="InParanoid" id="A0A0D2GLS5"/>
<feature type="transmembrane region" description="Helical" evidence="6">
    <location>
        <begin position="68"/>
        <end position="89"/>
    </location>
</feature>
<feature type="transmembrane region" description="Helical" evidence="6">
    <location>
        <begin position="146"/>
        <end position="170"/>
    </location>
</feature>